<dbReference type="EMBL" id="JARPYI010000002">
    <property type="protein sequence ID" value="MDT2599459.1"/>
    <property type="molecule type" value="Genomic_DNA"/>
</dbReference>
<gene>
    <name evidence="2" type="ORF">P7D85_06705</name>
</gene>
<dbReference type="InterPro" id="IPR019096">
    <property type="entry name" value="YopX_protein"/>
</dbReference>
<dbReference type="InterPro" id="IPR023385">
    <property type="entry name" value="YopX-like_C"/>
</dbReference>
<evidence type="ECO:0000313" key="3">
    <source>
        <dbReference type="Proteomes" id="UP001252875"/>
    </source>
</evidence>
<evidence type="ECO:0000313" key="2">
    <source>
        <dbReference type="EMBL" id="MDT2599459.1"/>
    </source>
</evidence>
<evidence type="ECO:0000259" key="1">
    <source>
        <dbReference type="Pfam" id="PF09643"/>
    </source>
</evidence>
<dbReference type="Proteomes" id="UP001252875">
    <property type="component" value="Unassembled WGS sequence"/>
</dbReference>
<dbReference type="RefSeq" id="WP_311822105.1">
    <property type="nucleotide sequence ID" value="NZ_JARPYF010000012.1"/>
</dbReference>
<protein>
    <submittedName>
        <fullName evidence="2">YopX family protein</fullName>
    </submittedName>
</protein>
<reference evidence="2 3" key="1">
    <citation type="submission" date="2023-03" db="EMBL/GenBank/DDBJ databases">
        <authorList>
            <person name="Shen W."/>
            <person name="Cai J."/>
        </authorList>
    </citation>
    <scope>NUCLEOTIDE SEQUENCE [LARGE SCALE GENOMIC DNA]</scope>
    <source>
        <strain evidence="2 3">D6-4</strain>
    </source>
</reference>
<dbReference type="SUPFAM" id="SSF159006">
    <property type="entry name" value="YopX-like"/>
    <property type="match status" value="1"/>
</dbReference>
<keyword evidence="3" id="KW-1185">Reference proteome</keyword>
<organism evidence="2 3">
    <name type="scientific">Enterococcus hulanensis</name>
    <dbReference type="NCBI Taxonomy" id="2559929"/>
    <lineage>
        <taxon>Bacteria</taxon>
        <taxon>Bacillati</taxon>
        <taxon>Bacillota</taxon>
        <taxon>Bacilli</taxon>
        <taxon>Lactobacillales</taxon>
        <taxon>Enterococcaceae</taxon>
        <taxon>Enterococcus</taxon>
    </lineage>
</organism>
<name>A0ABU3EX52_9ENTE</name>
<feature type="domain" description="YopX protein" evidence="1">
    <location>
        <begin position="64"/>
        <end position="178"/>
    </location>
</feature>
<sequence>MENWFVMDVEKNTHKKNGIKQVKNKCKALFNIGKKNIYSRTLLHRKKAAITDCLEMEVNYMIPKFRAWNKKSHSFINYGDLVLDLRNGKIYAGDIGLLESTIDVTEQINLMQSTGLNDKNGVEIFVGDIVRIIDDGEDDTGSGWNEEVIFHNGACMAGDEDLLVNVNFRCVVINNIYEIKLQ</sequence>
<accession>A0ABU3EX52</accession>
<proteinExistence type="predicted"/>
<dbReference type="Pfam" id="PF09643">
    <property type="entry name" value="YopX"/>
    <property type="match status" value="1"/>
</dbReference>
<dbReference type="Gene3D" id="2.30.30.290">
    <property type="entry name" value="YopX-like domains"/>
    <property type="match status" value="1"/>
</dbReference>
<comment type="caution">
    <text evidence="2">The sequence shown here is derived from an EMBL/GenBank/DDBJ whole genome shotgun (WGS) entry which is preliminary data.</text>
</comment>